<feature type="chain" id="PRO_5036987810" description="Secreted protein" evidence="1">
    <location>
        <begin position="22"/>
        <end position="140"/>
    </location>
</feature>
<dbReference type="RefSeq" id="WP_139247636.1">
    <property type="nucleotide sequence ID" value="NZ_CAUDDV010000003.1"/>
</dbReference>
<evidence type="ECO:0000313" key="2">
    <source>
        <dbReference type="EMBL" id="HJF92027.1"/>
    </source>
</evidence>
<dbReference type="InterPro" id="IPR046660">
    <property type="entry name" value="DUF6769"/>
</dbReference>
<reference evidence="2" key="1">
    <citation type="journal article" date="2021" name="PeerJ">
        <title>Extensive microbial diversity within the chicken gut microbiome revealed by metagenomics and culture.</title>
        <authorList>
            <person name="Gilroy R."/>
            <person name="Ravi A."/>
            <person name="Getino M."/>
            <person name="Pursley I."/>
            <person name="Horton D.L."/>
            <person name="Alikhan N.F."/>
            <person name="Baker D."/>
            <person name="Gharbi K."/>
            <person name="Hall N."/>
            <person name="Watson M."/>
            <person name="Adriaenssens E.M."/>
            <person name="Foster-Nyarko E."/>
            <person name="Jarju S."/>
            <person name="Secka A."/>
            <person name="Antonio M."/>
            <person name="Oren A."/>
            <person name="Chaudhuri R.R."/>
            <person name="La Ragione R."/>
            <person name="Hildebrand F."/>
            <person name="Pallen M.J."/>
        </authorList>
    </citation>
    <scope>NUCLEOTIDE SEQUENCE</scope>
    <source>
        <strain evidence="2">CHK55-1828</strain>
    </source>
</reference>
<dbReference type="Pfam" id="PF20558">
    <property type="entry name" value="DUF6769"/>
    <property type="match status" value="1"/>
</dbReference>
<dbReference type="AlphaFoldDB" id="A0A921HXC5"/>
<dbReference type="EMBL" id="DYVX01000052">
    <property type="protein sequence ID" value="HJF92027.1"/>
    <property type="molecule type" value="Genomic_DNA"/>
</dbReference>
<protein>
    <recommendedName>
        <fullName evidence="4">Secreted protein</fullName>
    </recommendedName>
</protein>
<sequence>MMIRKPYTTALLLLLSILMLAVPVVPHHHHGSEAICLKNDLHTGCSEATHSHHHPAGHPNCCHDKGCLTHQFVQRTPRVERQTPQPRPVLLPADFSTFLKALSPYSEQPSVTLYSPYVESLHSIRVVCASGLRAPPSVLA</sequence>
<keyword evidence="1" id="KW-0732">Signal</keyword>
<reference evidence="2" key="2">
    <citation type="submission" date="2021-09" db="EMBL/GenBank/DDBJ databases">
        <authorList>
            <person name="Gilroy R."/>
        </authorList>
    </citation>
    <scope>NUCLEOTIDE SEQUENCE</scope>
    <source>
        <strain evidence="2">CHK55-1828</strain>
    </source>
</reference>
<gene>
    <name evidence="2" type="ORF">K8W02_06545</name>
</gene>
<dbReference type="OrthoDB" id="996714at2"/>
<accession>A0A921HXC5</accession>
<dbReference type="Proteomes" id="UP000717835">
    <property type="component" value="Unassembled WGS sequence"/>
</dbReference>
<feature type="signal peptide" evidence="1">
    <location>
        <begin position="1"/>
        <end position="21"/>
    </location>
</feature>
<evidence type="ECO:0000256" key="1">
    <source>
        <dbReference type="SAM" id="SignalP"/>
    </source>
</evidence>
<comment type="caution">
    <text evidence="2">The sequence shown here is derived from an EMBL/GenBank/DDBJ whole genome shotgun (WGS) entry which is preliminary data.</text>
</comment>
<name>A0A921HXC5_9BACT</name>
<organism evidence="2 3">
    <name type="scientific">Mediterranea massiliensis</name>
    <dbReference type="NCBI Taxonomy" id="1841865"/>
    <lineage>
        <taxon>Bacteria</taxon>
        <taxon>Pseudomonadati</taxon>
        <taxon>Bacteroidota</taxon>
        <taxon>Bacteroidia</taxon>
        <taxon>Bacteroidales</taxon>
        <taxon>Bacteroidaceae</taxon>
        <taxon>Mediterranea</taxon>
    </lineage>
</organism>
<evidence type="ECO:0000313" key="3">
    <source>
        <dbReference type="Proteomes" id="UP000717835"/>
    </source>
</evidence>
<proteinExistence type="predicted"/>
<evidence type="ECO:0008006" key="4">
    <source>
        <dbReference type="Google" id="ProtNLM"/>
    </source>
</evidence>